<protein>
    <submittedName>
        <fullName evidence="1">Uncharacterized protein</fullName>
    </submittedName>
</protein>
<dbReference type="OrthoDB" id="10292841at2759"/>
<evidence type="ECO:0000313" key="1">
    <source>
        <dbReference type="EMBL" id="KNE70188.1"/>
    </source>
</evidence>
<evidence type="ECO:0000313" key="2">
    <source>
        <dbReference type="Proteomes" id="UP000054350"/>
    </source>
</evidence>
<dbReference type="EMBL" id="GG745364">
    <property type="protein sequence ID" value="KNE70188.1"/>
    <property type="molecule type" value="Genomic_DNA"/>
</dbReference>
<name>A0A0L0T5W8_ALLM3</name>
<proteinExistence type="predicted"/>
<dbReference type="VEuPathDB" id="FungiDB:AMAG_15156"/>
<organism evidence="1 2">
    <name type="scientific">Allomyces macrogynus (strain ATCC 38327)</name>
    <name type="common">Allomyces javanicus var. macrogynus</name>
    <dbReference type="NCBI Taxonomy" id="578462"/>
    <lineage>
        <taxon>Eukaryota</taxon>
        <taxon>Fungi</taxon>
        <taxon>Fungi incertae sedis</taxon>
        <taxon>Blastocladiomycota</taxon>
        <taxon>Blastocladiomycetes</taxon>
        <taxon>Blastocladiales</taxon>
        <taxon>Blastocladiaceae</taxon>
        <taxon>Allomyces</taxon>
    </lineage>
</organism>
<sequence length="324" mass="35697">MMKTTTTTTPMTKSNLALRSGRLLAAITALVVAAVLLAVTADASTLPRRRSTRVARVAFTNKQAVLDAPPPRVMRGQAPVGTCPLQWAHSSDAKVGYKCRDAGEFQCVQDGVVVTFASAAEARQAGCRLQCDHKLEAQEVMEFMVGNLQAHYRGREADFCDPWIAGYNANATTAAWGPPRRTPDPEPGHTGSYHKDLVLLINADNNTAFLEAKVNAAKGKMVKLYSSKLPPIYRQVLREYMESIRDDRAASAVHIVGLFDRFFAETRVPQPERYGQWVSSLHHFAGLDFGGWFDDYKQFVEEQKPYNKDRTPLSGSGVSLASMS</sequence>
<gene>
    <name evidence="1" type="ORF">AMAG_15156</name>
</gene>
<reference evidence="1 2" key="1">
    <citation type="submission" date="2009-11" db="EMBL/GenBank/DDBJ databases">
        <title>Annotation of Allomyces macrogynus ATCC 38327.</title>
        <authorList>
            <consortium name="The Broad Institute Genome Sequencing Platform"/>
            <person name="Russ C."/>
            <person name="Cuomo C."/>
            <person name="Burger G."/>
            <person name="Gray M.W."/>
            <person name="Holland P.W.H."/>
            <person name="King N."/>
            <person name="Lang F.B.F."/>
            <person name="Roger A.J."/>
            <person name="Ruiz-Trillo I."/>
            <person name="Young S.K."/>
            <person name="Zeng Q."/>
            <person name="Gargeya S."/>
            <person name="Fitzgerald M."/>
            <person name="Haas B."/>
            <person name="Abouelleil A."/>
            <person name="Alvarado L."/>
            <person name="Arachchi H.M."/>
            <person name="Berlin A."/>
            <person name="Chapman S.B."/>
            <person name="Gearin G."/>
            <person name="Goldberg J."/>
            <person name="Griggs A."/>
            <person name="Gujja S."/>
            <person name="Hansen M."/>
            <person name="Heiman D."/>
            <person name="Howarth C."/>
            <person name="Larimer J."/>
            <person name="Lui A."/>
            <person name="MacDonald P.J.P."/>
            <person name="McCowen C."/>
            <person name="Montmayeur A."/>
            <person name="Murphy C."/>
            <person name="Neiman D."/>
            <person name="Pearson M."/>
            <person name="Priest M."/>
            <person name="Roberts A."/>
            <person name="Saif S."/>
            <person name="Shea T."/>
            <person name="Sisk P."/>
            <person name="Stolte C."/>
            <person name="Sykes S."/>
            <person name="Wortman J."/>
            <person name="Nusbaum C."/>
            <person name="Birren B."/>
        </authorList>
    </citation>
    <scope>NUCLEOTIDE SEQUENCE [LARGE SCALE GENOMIC DNA]</scope>
    <source>
        <strain evidence="1 2">ATCC 38327</strain>
    </source>
</reference>
<accession>A0A0L0T5W8</accession>
<dbReference type="Proteomes" id="UP000054350">
    <property type="component" value="Unassembled WGS sequence"/>
</dbReference>
<dbReference type="AlphaFoldDB" id="A0A0L0T5W8"/>
<reference evidence="2" key="2">
    <citation type="submission" date="2009-11" db="EMBL/GenBank/DDBJ databases">
        <title>The Genome Sequence of Allomyces macrogynus strain ATCC 38327.</title>
        <authorList>
            <consortium name="The Broad Institute Genome Sequencing Platform"/>
            <person name="Russ C."/>
            <person name="Cuomo C."/>
            <person name="Shea T."/>
            <person name="Young S.K."/>
            <person name="Zeng Q."/>
            <person name="Koehrsen M."/>
            <person name="Haas B."/>
            <person name="Borodovsky M."/>
            <person name="Guigo R."/>
            <person name="Alvarado L."/>
            <person name="Berlin A."/>
            <person name="Borenstein D."/>
            <person name="Chen Z."/>
            <person name="Engels R."/>
            <person name="Freedman E."/>
            <person name="Gellesch M."/>
            <person name="Goldberg J."/>
            <person name="Griggs A."/>
            <person name="Gujja S."/>
            <person name="Heiman D."/>
            <person name="Hepburn T."/>
            <person name="Howarth C."/>
            <person name="Jen D."/>
            <person name="Larson L."/>
            <person name="Lewis B."/>
            <person name="Mehta T."/>
            <person name="Park D."/>
            <person name="Pearson M."/>
            <person name="Roberts A."/>
            <person name="Saif S."/>
            <person name="Shenoy N."/>
            <person name="Sisk P."/>
            <person name="Stolte C."/>
            <person name="Sykes S."/>
            <person name="Walk T."/>
            <person name="White J."/>
            <person name="Yandava C."/>
            <person name="Burger G."/>
            <person name="Gray M.W."/>
            <person name="Holland P.W.H."/>
            <person name="King N."/>
            <person name="Lang F.B.F."/>
            <person name="Roger A.J."/>
            <person name="Ruiz-Trillo I."/>
            <person name="Lander E."/>
            <person name="Nusbaum C."/>
        </authorList>
    </citation>
    <scope>NUCLEOTIDE SEQUENCE [LARGE SCALE GENOMIC DNA]</scope>
    <source>
        <strain evidence="2">ATCC 38327</strain>
    </source>
</reference>
<keyword evidence="2" id="KW-1185">Reference proteome</keyword>